<feature type="domain" description="HTH luxR-type" evidence="1">
    <location>
        <begin position="259"/>
        <end position="324"/>
    </location>
</feature>
<dbReference type="SUPFAM" id="SSF46894">
    <property type="entry name" value="C-terminal effector domain of the bipartite response regulators"/>
    <property type="match status" value="1"/>
</dbReference>
<proteinExistence type="predicted"/>
<dbReference type="SUPFAM" id="SSF46785">
    <property type="entry name" value="Winged helix' DNA-binding domain"/>
    <property type="match status" value="1"/>
</dbReference>
<dbReference type="Gene3D" id="1.10.10.10">
    <property type="entry name" value="Winged helix-like DNA-binding domain superfamily/Winged helix DNA-binding domain"/>
    <property type="match status" value="2"/>
</dbReference>
<dbReference type="InterPro" id="IPR016032">
    <property type="entry name" value="Sig_transdc_resp-reg_C-effctor"/>
</dbReference>
<dbReference type="InterPro" id="IPR036390">
    <property type="entry name" value="WH_DNA-bd_sf"/>
</dbReference>
<name>A0A931AKM1_9ACTN</name>
<evidence type="ECO:0000313" key="3">
    <source>
        <dbReference type="Proteomes" id="UP000605361"/>
    </source>
</evidence>
<reference evidence="2" key="1">
    <citation type="submission" date="2020-11" db="EMBL/GenBank/DDBJ databases">
        <title>Whole-genome analyses of Nonomuraea sp. K274.</title>
        <authorList>
            <person name="Veyisoglu A."/>
        </authorList>
    </citation>
    <scope>NUCLEOTIDE SEQUENCE</scope>
    <source>
        <strain evidence="2">K274</strain>
    </source>
</reference>
<dbReference type="EMBL" id="JADOGI010000388">
    <property type="protein sequence ID" value="MBF8194306.1"/>
    <property type="molecule type" value="Genomic_DNA"/>
</dbReference>
<dbReference type="InterPro" id="IPR000792">
    <property type="entry name" value="Tscrpt_reg_LuxR_C"/>
</dbReference>
<dbReference type="Pfam" id="PF00196">
    <property type="entry name" value="GerE"/>
    <property type="match status" value="1"/>
</dbReference>
<protein>
    <submittedName>
        <fullName evidence="2">Helix-turn-helix transcriptional regulator</fullName>
    </submittedName>
</protein>
<dbReference type="InterPro" id="IPR036388">
    <property type="entry name" value="WH-like_DNA-bd_sf"/>
</dbReference>
<dbReference type="PANTHER" id="PTHR34293:SF1">
    <property type="entry name" value="HTH-TYPE TRANSCRIPTIONAL REGULATOR TRMBL2"/>
    <property type="match status" value="1"/>
</dbReference>
<dbReference type="PRINTS" id="PR00038">
    <property type="entry name" value="HTHLUXR"/>
</dbReference>
<gene>
    <name evidence="2" type="ORF">ITP53_53335</name>
</gene>
<dbReference type="Proteomes" id="UP000605361">
    <property type="component" value="Unassembled WGS sequence"/>
</dbReference>
<dbReference type="AlphaFoldDB" id="A0A931AKM1"/>
<sequence>MFEILGIDPVAELVYRTLLRRQGCRVAELAEDLAIPDEVVRAKVRALAELALVGESFDEEGRVRPVAPDVALWHLIEQAEASLAAKRMELDASRMAIERFVEDCVERAAGCGSADIEHLDGMDQVQHRLEELSRMTRSEMFTFMAEGPQPAEVVEAARRKDEELLRRGVAVRAICQSSIRGDRTTFGYAGWLNRAGGNVRMVSELPVHMVLIDREIAILPVDPGDARAGAVQVNARGVLAGLLALFEHTWTVADPLKPEDDDSEALSLQQRELLALLGQGLTDEAAAKRLGVSQRTVRRMMAGLMQEMGARSRFEAGLKVSGRGWL</sequence>
<comment type="caution">
    <text evidence="2">The sequence shown here is derived from an EMBL/GenBank/DDBJ whole genome shotgun (WGS) entry which is preliminary data.</text>
</comment>
<dbReference type="PROSITE" id="PS50043">
    <property type="entry name" value="HTH_LUXR_2"/>
    <property type="match status" value="1"/>
</dbReference>
<organism evidence="2 3">
    <name type="scientific">Nonomuraea cypriaca</name>
    <dbReference type="NCBI Taxonomy" id="1187855"/>
    <lineage>
        <taxon>Bacteria</taxon>
        <taxon>Bacillati</taxon>
        <taxon>Actinomycetota</taxon>
        <taxon>Actinomycetes</taxon>
        <taxon>Streptosporangiales</taxon>
        <taxon>Streptosporangiaceae</taxon>
        <taxon>Nonomuraea</taxon>
    </lineage>
</organism>
<dbReference type="RefSeq" id="WP_195903133.1">
    <property type="nucleotide sequence ID" value="NZ_JADOGI010000388.1"/>
</dbReference>
<dbReference type="InterPro" id="IPR051797">
    <property type="entry name" value="TrmB-like"/>
</dbReference>
<evidence type="ECO:0000259" key="1">
    <source>
        <dbReference type="PROSITE" id="PS50043"/>
    </source>
</evidence>
<dbReference type="SMART" id="SM00421">
    <property type="entry name" value="HTH_LUXR"/>
    <property type="match status" value="1"/>
</dbReference>
<evidence type="ECO:0000313" key="2">
    <source>
        <dbReference type="EMBL" id="MBF8194306.1"/>
    </source>
</evidence>
<accession>A0A931AKM1</accession>
<dbReference type="CDD" id="cd06170">
    <property type="entry name" value="LuxR_C_like"/>
    <property type="match status" value="1"/>
</dbReference>
<dbReference type="GO" id="GO:0006355">
    <property type="term" value="P:regulation of DNA-templated transcription"/>
    <property type="evidence" value="ECO:0007669"/>
    <property type="project" value="InterPro"/>
</dbReference>
<dbReference type="GO" id="GO:0003677">
    <property type="term" value="F:DNA binding"/>
    <property type="evidence" value="ECO:0007669"/>
    <property type="project" value="InterPro"/>
</dbReference>
<keyword evidence="3" id="KW-1185">Reference proteome</keyword>
<dbReference type="PANTHER" id="PTHR34293">
    <property type="entry name" value="HTH-TYPE TRANSCRIPTIONAL REGULATOR TRMBL2"/>
    <property type="match status" value="1"/>
</dbReference>